<protein>
    <submittedName>
        <fullName evidence="2">MATE family efflux transporter</fullName>
    </submittedName>
</protein>
<feature type="transmembrane region" description="Helical" evidence="1">
    <location>
        <begin position="6"/>
        <end position="26"/>
    </location>
</feature>
<accession>A0ABY4ESQ8</accession>
<keyword evidence="3" id="KW-1185">Reference proteome</keyword>
<feature type="transmembrane region" description="Helical" evidence="1">
    <location>
        <begin position="38"/>
        <end position="56"/>
    </location>
</feature>
<dbReference type="EMBL" id="CP095072">
    <property type="protein sequence ID" value="UOQ46902.1"/>
    <property type="molecule type" value="Genomic_DNA"/>
</dbReference>
<keyword evidence="1" id="KW-0812">Transmembrane</keyword>
<organism evidence="2 3">
    <name type="scientific">Gracilibacillus caseinilyticus</name>
    <dbReference type="NCBI Taxonomy" id="2932256"/>
    <lineage>
        <taxon>Bacteria</taxon>
        <taxon>Bacillati</taxon>
        <taxon>Bacillota</taxon>
        <taxon>Bacilli</taxon>
        <taxon>Bacillales</taxon>
        <taxon>Bacillaceae</taxon>
        <taxon>Gracilibacillus</taxon>
    </lineage>
</organism>
<dbReference type="PANTHER" id="PTHR42925:SF1">
    <property type="entry name" value="VIRULENCE FACTOR MVIN"/>
    <property type="match status" value="1"/>
</dbReference>
<dbReference type="InterPro" id="IPR047135">
    <property type="entry name" value="YsiQ"/>
</dbReference>
<dbReference type="Proteomes" id="UP000831782">
    <property type="component" value="Chromosome"/>
</dbReference>
<gene>
    <name evidence="2" type="ORF">MUN88_12450</name>
</gene>
<feature type="transmembrane region" description="Helical" evidence="1">
    <location>
        <begin position="124"/>
        <end position="147"/>
    </location>
</feature>
<evidence type="ECO:0000313" key="3">
    <source>
        <dbReference type="Proteomes" id="UP000831782"/>
    </source>
</evidence>
<proteinExistence type="predicted"/>
<sequence length="172" mass="19241">MLFLMLFSIAIGHGTQILIGHMMGAGQIEVAYKRGVKSLKIAFVISTLAAILFYFAGSTLLEFFTDDITIIEMGMTLLLVTIILEPGRAFNLVLINSLRAAGDVQFPVVAGIISMWGISVTFAWFFGIYLGLGLLGVWIGYIANEWIRGILMWQRWKSRVWTGNVFIRDEQN</sequence>
<evidence type="ECO:0000256" key="1">
    <source>
        <dbReference type="SAM" id="Phobius"/>
    </source>
</evidence>
<evidence type="ECO:0000313" key="2">
    <source>
        <dbReference type="EMBL" id="UOQ46902.1"/>
    </source>
</evidence>
<keyword evidence="1" id="KW-1133">Transmembrane helix</keyword>
<reference evidence="2 3" key="1">
    <citation type="submission" date="2022-04" db="EMBL/GenBank/DDBJ databases">
        <title>Gracilibacillus sp. isolated from saltern.</title>
        <authorList>
            <person name="Won M."/>
            <person name="Lee C.-M."/>
            <person name="Woen H.-Y."/>
            <person name="Kwon S.-W."/>
        </authorList>
    </citation>
    <scope>NUCLEOTIDE SEQUENCE [LARGE SCALE GENOMIC DNA]</scope>
    <source>
        <strain evidence="2 3">SSWR10-1</strain>
    </source>
</reference>
<dbReference type="PANTHER" id="PTHR42925">
    <property type="entry name" value="MULTIDRUG AND TOXIN EFFLUX PROTEIN MATE FAMILY"/>
    <property type="match status" value="1"/>
</dbReference>
<feature type="transmembrane region" description="Helical" evidence="1">
    <location>
        <begin position="68"/>
        <end position="86"/>
    </location>
</feature>
<dbReference type="InterPro" id="IPR002528">
    <property type="entry name" value="MATE_fam"/>
</dbReference>
<dbReference type="RefSeq" id="WP_244715494.1">
    <property type="nucleotide sequence ID" value="NZ_CP095072.1"/>
</dbReference>
<keyword evidence="1" id="KW-0472">Membrane</keyword>
<name>A0ABY4ESQ8_9BACI</name>
<dbReference type="Pfam" id="PF01554">
    <property type="entry name" value="MatE"/>
    <property type="match status" value="1"/>
</dbReference>